<accession>A0ABV7H9I9</accession>
<evidence type="ECO:0000313" key="2">
    <source>
        <dbReference type="Proteomes" id="UP001595556"/>
    </source>
</evidence>
<protein>
    <submittedName>
        <fullName evidence="1">Twin-arginine translocation signal domain-containing protein</fullName>
    </submittedName>
</protein>
<evidence type="ECO:0000313" key="1">
    <source>
        <dbReference type="EMBL" id="MFC3148790.1"/>
    </source>
</evidence>
<reference evidence="2" key="1">
    <citation type="journal article" date="2019" name="Int. J. Syst. Evol. Microbiol.">
        <title>The Global Catalogue of Microorganisms (GCM) 10K type strain sequencing project: providing services to taxonomists for standard genome sequencing and annotation.</title>
        <authorList>
            <consortium name="The Broad Institute Genomics Platform"/>
            <consortium name="The Broad Institute Genome Sequencing Center for Infectious Disease"/>
            <person name="Wu L."/>
            <person name="Ma J."/>
        </authorList>
    </citation>
    <scope>NUCLEOTIDE SEQUENCE [LARGE SCALE GENOMIC DNA]</scope>
    <source>
        <strain evidence="2">KCTC 52168</strain>
    </source>
</reference>
<dbReference type="NCBIfam" id="TIGR01409">
    <property type="entry name" value="TAT_signal_seq"/>
    <property type="match status" value="1"/>
</dbReference>
<dbReference type="InterPro" id="IPR019546">
    <property type="entry name" value="TAT_signal_bac_arc"/>
</dbReference>
<dbReference type="Proteomes" id="UP001595556">
    <property type="component" value="Unassembled WGS sequence"/>
</dbReference>
<name>A0ABV7H9I9_9BURK</name>
<dbReference type="InterPro" id="IPR006311">
    <property type="entry name" value="TAT_signal"/>
</dbReference>
<dbReference type="PROSITE" id="PS51318">
    <property type="entry name" value="TAT"/>
    <property type="match status" value="1"/>
</dbReference>
<comment type="caution">
    <text evidence="1">The sequence shown here is derived from an EMBL/GenBank/DDBJ whole genome shotgun (WGS) entry which is preliminary data.</text>
</comment>
<keyword evidence="2" id="KW-1185">Reference proteome</keyword>
<dbReference type="EMBL" id="JBHRTI010000007">
    <property type="protein sequence ID" value="MFC3148790.1"/>
    <property type="molecule type" value="Genomic_DNA"/>
</dbReference>
<proteinExistence type="predicted"/>
<dbReference type="RefSeq" id="WP_377305036.1">
    <property type="nucleotide sequence ID" value="NZ_CP180191.1"/>
</dbReference>
<gene>
    <name evidence="1" type="ORF">ACFOEN_14250</name>
</gene>
<sequence>MANAPARISRRTLLQGASWAALAAVLGLTFAAYFNPALRVELSNFWAMCVSALK</sequence>
<organism evidence="1 2">
    <name type="scientific">Piscinibacterium candidicorallinum</name>
    <dbReference type="NCBI Taxonomy" id="1793872"/>
    <lineage>
        <taxon>Bacteria</taxon>
        <taxon>Pseudomonadati</taxon>
        <taxon>Pseudomonadota</taxon>
        <taxon>Betaproteobacteria</taxon>
        <taxon>Burkholderiales</taxon>
        <taxon>Piscinibacterium</taxon>
    </lineage>
</organism>